<evidence type="ECO:0000256" key="5">
    <source>
        <dbReference type="SAM" id="MobiDB-lite"/>
    </source>
</evidence>
<proteinExistence type="inferred from homology"/>
<keyword evidence="7" id="KW-1185">Reference proteome</keyword>
<dbReference type="Pfam" id="PF01981">
    <property type="entry name" value="PTH2"/>
    <property type="match status" value="1"/>
</dbReference>
<organism evidence="6 7">
    <name type="scientific">Symbiochloris irregularis</name>
    <dbReference type="NCBI Taxonomy" id="706552"/>
    <lineage>
        <taxon>Eukaryota</taxon>
        <taxon>Viridiplantae</taxon>
        <taxon>Chlorophyta</taxon>
        <taxon>core chlorophytes</taxon>
        <taxon>Trebouxiophyceae</taxon>
        <taxon>Trebouxiales</taxon>
        <taxon>Trebouxiaceae</taxon>
        <taxon>Symbiochloris</taxon>
    </lineage>
</organism>
<gene>
    <name evidence="6" type="ORF">WJX73_007692</name>
</gene>
<dbReference type="Gene3D" id="3.40.1490.10">
    <property type="entry name" value="Bit1"/>
    <property type="match status" value="1"/>
</dbReference>
<dbReference type="EMBL" id="JALJOQ010000033">
    <property type="protein sequence ID" value="KAK9807200.1"/>
    <property type="molecule type" value="Genomic_DNA"/>
</dbReference>
<dbReference type="InterPro" id="IPR023476">
    <property type="entry name" value="Pep_tRNA_hydro_II_dom_sf"/>
</dbReference>
<keyword evidence="2" id="KW-0378">Hydrolase</keyword>
<protein>
    <recommendedName>
        <fullName evidence="1">peptidyl-tRNA hydrolase</fullName>
        <ecNumber evidence="1">3.1.1.29</ecNumber>
    </recommendedName>
</protein>
<name>A0AAW1PFM9_9CHLO</name>
<evidence type="ECO:0000256" key="3">
    <source>
        <dbReference type="ARBA" id="ARBA00038050"/>
    </source>
</evidence>
<evidence type="ECO:0000256" key="2">
    <source>
        <dbReference type="ARBA" id="ARBA00022801"/>
    </source>
</evidence>
<dbReference type="GO" id="GO:0005829">
    <property type="term" value="C:cytosol"/>
    <property type="evidence" value="ECO:0007669"/>
    <property type="project" value="TreeGrafter"/>
</dbReference>
<dbReference type="NCBIfam" id="TIGR00283">
    <property type="entry name" value="arch_pth2"/>
    <property type="match status" value="1"/>
</dbReference>
<dbReference type="FunFam" id="3.40.1490.10:FF:000002">
    <property type="entry name" value="Peptidyl-tRNA hydrolase 2, mitochondrial"/>
    <property type="match status" value="1"/>
</dbReference>
<evidence type="ECO:0000256" key="4">
    <source>
        <dbReference type="ARBA" id="ARBA00048707"/>
    </source>
</evidence>
<evidence type="ECO:0000256" key="1">
    <source>
        <dbReference type="ARBA" id="ARBA00013260"/>
    </source>
</evidence>
<dbReference type="PANTHER" id="PTHR12649:SF11">
    <property type="entry name" value="PEPTIDYL-TRNA HYDROLASE 2, MITOCHONDRIAL"/>
    <property type="match status" value="1"/>
</dbReference>
<dbReference type="PANTHER" id="PTHR12649">
    <property type="entry name" value="PEPTIDYL-TRNA HYDROLASE 2"/>
    <property type="match status" value="1"/>
</dbReference>
<dbReference type="EC" id="3.1.1.29" evidence="1"/>
<accession>A0AAW1PFM9</accession>
<reference evidence="6 7" key="1">
    <citation type="journal article" date="2024" name="Nat. Commun.">
        <title>Phylogenomics reveals the evolutionary origins of lichenization in chlorophyte algae.</title>
        <authorList>
            <person name="Puginier C."/>
            <person name="Libourel C."/>
            <person name="Otte J."/>
            <person name="Skaloud P."/>
            <person name="Haon M."/>
            <person name="Grisel S."/>
            <person name="Petersen M."/>
            <person name="Berrin J.G."/>
            <person name="Delaux P.M."/>
            <person name="Dal Grande F."/>
            <person name="Keller J."/>
        </authorList>
    </citation>
    <scope>NUCLEOTIDE SEQUENCE [LARGE SCALE GENOMIC DNA]</scope>
    <source>
        <strain evidence="6 7">SAG 2036</strain>
    </source>
</reference>
<comment type="similarity">
    <text evidence="3">Belongs to the PTH2 family.</text>
</comment>
<comment type="catalytic activity">
    <reaction evidence="4">
        <text>an N-acyl-L-alpha-aminoacyl-tRNA + H2O = an N-acyl-L-amino acid + a tRNA + H(+)</text>
        <dbReference type="Rhea" id="RHEA:54448"/>
        <dbReference type="Rhea" id="RHEA-COMP:10123"/>
        <dbReference type="Rhea" id="RHEA-COMP:13883"/>
        <dbReference type="ChEBI" id="CHEBI:15377"/>
        <dbReference type="ChEBI" id="CHEBI:15378"/>
        <dbReference type="ChEBI" id="CHEBI:59874"/>
        <dbReference type="ChEBI" id="CHEBI:78442"/>
        <dbReference type="ChEBI" id="CHEBI:138191"/>
        <dbReference type="EC" id="3.1.1.29"/>
    </reaction>
</comment>
<dbReference type="GO" id="GO:0004045">
    <property type="term" value="F:peptidyl-tRNA hydrolase activity"/>
    <property type="evidence" value="ECO:0007669"/>
    <property type="project" value="UniProtKB-EC"/>
</dbReference>
<feature type="region of interest" description="Disordered" evidence="5">
    <location>
        <begin position="21"/>
        <end position="44"/>
    </location>
</feature>
<dbReference type="AlphaFoldDB" id="A0AAW1PFM9"/>
<sequence>MEHPNEDEQAWALVQSLSVGSRDDQSAPSTSHVSPMEPVWGIPSDGQGPVVVHPDGASTQALLVGVGSECKVVLVVAQSLGMSSGKIAAQCAHAILGLYRRLQHKRTPWMQAWEASGEKTVVLAGDTPDQLQHMADSAAALGLPAYLVMDAGRTEIQPGSKTVLAIGGVDEAVDQITGQLRTLK</sequence>
<dbReference type="Proteomes" id="UP001465755">
    <property type="component" value="Unassembled WGS sequence"/>
</dbReference>
<evidence type="ECO:0000313" key="7">
    <source>
        <dbReference type="Proteomes" id="UP001465755"/>
    </source>
</evidence>
<evidence type="ECO:0000313" key="6">
    <source>
        <dbReference type="EMBL" id="KAK9807200.1"/>
    </source>
</evidence>
<dbReference type="InterPro" id="IPR002833">
    <property type="entry name" value="PTH2"/>
</dbReference>
<dbReference type="SUPFAM" id="SSF102462">
    <property type="entry name" value="Peptidyl-tRNA hydrolase II"/>
    <property type="match status" value="1"/>
</dbReference>
<comment type="caution">
    <text evidence="6">The sequence shown here is derived from an EMBL/GenBank/DDBJ whole genome shotgun (WGS) entry which is preliminary data.</text>
</comment>